<dbReference type="Proteomes" id="UP000433483">
    <property type="component" value="Unassembled WGS sequence"/>
</dbReference>
<dbReference type="GO" id="GO:0005634">
    <property type="term" value="C:nucleus"/>
    <property type="evidence" value="ECO:0007669"/>
    <property type="project" value="UniProtKB-SubCell"/>
</dbReference>
<dbReference type="OrthoDB" id="6077919at2759"/>
<dbReference type="EMBL" id="QXFX01000470">
    <property type="protein sequence ID" value="KAE9114461.1"/>
    <property type="molecule type" value="Genomic_DNA"/>
</dbReference>
<dbReference type="GO" id="GO:0008270">
    <property type="term" value="F:zinc ion binding"/>
    <property type="evidence" value="ECO:0007669"/>
    <property type="project" value="UniProtKB-KW"/>
</dbReference>
<evidence type="ECO:0000256" key="3">
    <source>
        <dbReference type="ARBA" id="ARBA00022771"/>
    </source>
</evidence>
<organism evidence="18 23">
    <name type="scientific">Phytophthora fragariae</name>
    <dbReference type="NCBI Taxonomy" id="53985"/>
    <lineage>
        <taxon>Eukaryota</taxon>
        <taxon>Sar</taxon>
        <taxon>Stramenopiles</taxon>
        <taxon>Oomycota</taxon>
        <taxon>Peronosporomycetes</taxon>
        <taxon>Peronosporales</taxon>
        <taxon>Peronosporaceae</taxon>
        <taxon>Phytophthora</taxon>
    </lineage>
</organism>
<dbReference type="EMBL" id="QXGA01002318">
    <property type="protein sequence ID" value="KAE9099863.1"/>
    <property type="molecule type" value="Genomic_DNA"/>
</dbReference>
<feature type="region of interest" description="Disordered" evidence="9">
    <location>
        <begin position="354"/>
        <end position="385"/>
    </location>
</feature>
<evidence type="ECO:0000313" key="12">
    <source>
        <dbReference type="EMBL" id="KAE9012145.1"/>
    </source>
</evidence>
<name>A0A6A3ZGN4_9STRA</name>
<feature type="compositionally biased region" description="Polar residues" evidence="9">
    <location>
        <begin position="368"/>
        <end position="384"/>
    </location>
</feature>
<keyword evidence="2" id="KW-0479">Metal-binding</keyword>
<evidence type="ECO:0000313" key="14">
    <source>
        <dbReference type="EMBL" id="KAE9114329.1"/>
    </source>
</evidence>
<evidence type="ECO:0000313" key="19">
    <source>
        <dbReference type="EMBL" id="KAE9312373.1"/>
    </source>
</evidence>
<dbReference type="PROSITE" id="PS50157">
    <property type="entry name" value="ZINC_FINGER_C2H2_2"/>
    <property type="match status" value="3"/>
</dbReference>
<evidence type="ECO:0000313" key="18">
    <source>
        <dbReference type="EMBL" id="KAE9236313.1"/>
    </source>
</evidence>
<dbReference type="PANTHER" id="PTHR46179:SF13">
    <property type="entry name" value="C2H2-TYPE DOMAIN-CONTAINING PROTEIN"/>
    <property type="match status" value="1"/>
</dbReference>
<keyword evidence="21" id="KW-1185">Reference proteome</keyword>
<dbReference type="EMBL" id="QXGF01000507">
    <property type="protein sequence ID" value="KAE8939180.1"/>
    <property type="molecule type" value="Genomic_DNA"/>
</dbReference>
<evidence type="ECO:0000313" key="21">
    <source>
        <dbReference type="Proteomes" id="UP000433483"/>
    </source>
</evidence>
<dbReference type="InterPro" id="IPR013087">
    <property type="entry name" value="Znf_C2H2_type"/>
</dbReference>
<accession>A0A6A3ZGN4</accession>
<feature type="domain" description="C2H2-type" evidence="10">
    <location>
        <begin position="331"/>
        <end position="361"/>
    </location>
</feature>
<evidence type="ECO:0000259" key="10">
    <source>
        <dbReference type="PROSITE" id="PS50157"/>
    </source>
</evidence>
<comment type="caution">
    <text evidence="18">The sequence shown here is derived from an EMBL/GenBank/DDBJ whole genome shotgun (WGS) entry which is preliminary data.</text>
</comment>
<reference evidence="20 21" key="1">
    <citation type="submission" date="2018-08" db="EMBL/GenBank/DDBJ databases">
        <title>Genomic investigation of the strawberry pathogen Phytophthora fragariae indicates pathogenicity is determined by transcriptional variation in three key races.</title>
        <authorList>
            <person name="Adams T.M."/>
            <person name="Armitage A.D."/>
            <person name="Sobczyk M.K."/>
            <person name="Bates H.J."/>
            <person name="Dunwell J.M."/>
            <person name="Nellist C.F."/>
            <person name="Harrison R.J."/>
        </authorList>
    </citation>
    <scope>NUCLEOTIDE SEQUENCE [LARGE SCALE GENOMIC DNA]</scope>
    <source>
        <strain evidence="19 22">A4</strain>
        <strain evidence="18 23">BC-1</strain>
        <strain evidence="17 27">BC-23</strain>
        <strain evidence="16 21">NOV-27</strain>
        <strain evidence="13 24">NOV-5</strain>
        <strain evidence="14 25">NOV-71</strain>
        <strain evidence="11 20">NOV-9</strain>
        <strain evidence="15 28">ONT-3</strain>
        <strain evidence="12 26">SCRP245</strain>
    </source>
</reference>
<dbReference type="EMBL" id="QXGD01000511">
    <property type="protein sequence ID" value="KAE9236313.1"/>
    <property type="molecule type" value="Genomic_DNA"/>
</dbReference>
<dbReference type="Proteomes" id="UP000440367">
    <property type="component" value="Unassembled WGS sequence"/>
</dbReference>
<dbReference type="Proteomes" id="UP000437068">
    <property type="component" value="Unassembled WGS sequence"/>
</dbReference>
<evidence type="ECO:0000313" key="22">
    <source>
        <dbReference type="Proteomes" id="UP000437068"/>
    </source>
</evidence>
<dbReference type="EMBL" id="QXGB01000384">
    <property type="protein sequence ID" value="KAE9217042.1"/>
    <property type="molecule type" value="Genomic_DNA"/>
</dbReference>
<keyword evidence="4" id="KW-0862">Zinc</keyword>
<dbReference type="EMBL" id="QXGE01000443">
    <property type="protein sequence ID" value="KAE9312373.1"/>
    <property type="molecule type" value="Genomic_DNA"/>
</dbReference>
<evidence type="ECO:0000256" key="4">
    <source>
        <dbReference type="ARBA" id="ARBA00022833"/>
    </source>
</evidence>
<dbReference type="Proteomes" id="UP000488956">
    <property type="component" value="Unassembled WGS sequence"/>
</dbReference>
<evidence type="ECO:0000313" key="24">
    <source>
        <dbReference type="Proteomes" id="UP000440732"/>
    </source>
</evidence>
<keyword evidence="5" id="KW-0805">Transcription regulation</keyword>
<evidence type="ECO:0000313" key="27">
    <source>
        <dbReference type="Proteomes" id="UP000476176"/>
    </source>
</evidence>
<evidence type="ECO:0000313" key="15">
    <source>
        <dbReference type="EMBL" id="KAE9114461.1"/>
    </source>
</evidence>
<evidence type="ECO:0000256" key="9">
    <source>
        <dbReference type="SAM" id="MobiDB-lite"/>
    </source>
</evidence>
<dbReference type="Proteomes" id="UP000429523">
    <property type="component" value="Unassembled WGS sequence"/>
</dbReference>
<evidence type="ECO:0000313" key="28">
    <source>
        <dbReference type="Proteomes" id="UP000488956"/>
    </source>
</evidence>
<feature type="domain" description="C2H2-type" evidence="10">
    <location>
        <begin position="271"/>
        <end position="300"/>
    </location>
</feature>
<sequence length="437" mass="47864">MPATSGKFNACEQSAQAFIACDDESCSMCMYVARQASTRSFLPALPTATVALSSSCSDDPMLSKQTSSRCGLCAGATVDSAPHAPVHEVDRNSVNLRTLASRGTGRDQPATHAKVHALVSRLSHTFRLRTSAKSTTMCVSTPSSRHAAWRELDFERGHWPGQGPAQNRDTGISSRCCATSKRRRWSSGVHSAIVAQLAKHPQPIQYLLAANLETNPTITMSSPTESIIKACSLKRQLSDSHACPEPGCKRQFARKYTLVEHAKTHSGERPHVCPVRTCGKRFSTSGNLSRHKRLHGYIEPLKCPVRGCICTFPSNIKLEKHMKFHYGTANKVCSVPGCGKTFSTTGNLNRHLKNQHGHKQEQVAAATSPPSLNHRASSPTSTEQWFPLPTTAVDSLWSEETTLWESSSSTELFEDVWNPVLLDTLVNIFDDQTTFSC</sequence>
<dbReference type="EMBL" id="QXFW01000440">
    <property type="protein sequence ID" value="KAE9012145.1"/>
    <property type="molecule type" value="Genomic_DNA"/>
</dbReference>
<evidence type="ECO:0000313" key="25">
    <source>
        <dbReference type="Proteomes" id="UP000441208"/>
    </source>
</evidence>
<keyword evidence="7" id="KW-0539">Nucleus</keyword>
<dbReference type="Pfam" id="PF00096">
    <property type="entry name" value="zf-C2H2"/>
    <property type="match status" value="2"/>
</dbReference>
<proteinExistence type="predicted"/>
<dbReference type="FunFam" id="3.30.160.60:FF:002343">
    <property type="entry name" value="Zinc finger protein 33A"/>
    <property type="match status" value="1"/>
</dbReference>
<dbReference type="Gene3D" id="3.30.160.60">
    <property type="entry name" value="Classic Zinc Finger"/>
    <property type="match status" value="3"/>
</dbReference>
<evidence type="ECO:0000313" key="20">
    <source>
        <dbReference type="Proteomes" id="UP000429523"/>
    </source>
</evidence>
<dbReference type="InterPro" id="IPR036236">
    <property type="entry name" value="Znf_C2H2_sf"/>
</dbReference>
<keyword evidence="3 8" id="KW-0863">Zinc-finger</keyword>
<dbReference type="EMBL" id="QXFZ01000491">
    <property type="protein sequence ID" value="KAE9114329.1"/>
    <property type="molecule type" value="Genomic_DNA"/>
</dbReference>
<dbReference type="Proteomes" id="UP000441208">
    <property type="component" value="Unassembled WGS sequence"/>
</dbReference>
<dbReference type="InterPro" id="IPR051061">
    <property type="entry name" value="Zinc_finger_trans_reg"/>
</dbReference>
<evidence type="ECO:0000256" key="8">
    <source>
        <dbReference type="PROSITE-ProRule" id="PRU00042"/>
    </source>
</evidence>
<evidence type="ECO:0000256" key="7">
    <source>
        <dbReference type="ARBA" id="ARBA00023242"/>
    </source>
</evidence>
<protein>
    <recommendedName>
        <fullName evidence="10">C2H2-type domain-containing protein</fullName>
    </recommendedName>
</protein>
<dbReference type="Proteomes" id="UP000460718">
    <property type="component" value="Unassembled WGS sequence"/>
</dbReference>
<dbReference type="Proteomes" id="UP000440732">
    <property type="component" value="Unassembled WGS sequence"/>
</dbReference>
<dbReference type="SUPFAM" id="SSF57667">
    <property type="entry name" value="beta-beta-alpha zinc fingers"/>
    <property type="match status" value="2"/>
</dbReference>
<evidence type="ECO:0000313" key="23">
    <source>
        <dbReference type="Proteomes" id="UP000440367"/>
    </source>
</evidence>
<keyword evidence="6" id="KW-0804">Transcription</keyword>
<dbReference type="GO" id="GO:0006357">
    <property type="term" value="P:regulation of transcription by RNA polymerase II"/>
    <property type="evidence" value="ECO:0007669"/>
    <property type="project" value="TreeGrafter"/>
</dbReference>
<feature type="domain" description="C2H2-type" evidence="10">
    <location>
        <begin position="241"/>
        <end position="270"/>
    </location>
</feature>
<evidence type="ECO:0000313" key="11">
    <source>
        <dbReference type="EMBL" id="KAE8939180.1"/>
    </source>
</evidence>
<evidence type="ECO:0000256" key="2">
    <source>
        <dbReference type="ARBA" id="ARBA00022723"/>
    </source>
</evidence>
<evidence type="ECO:0000313" key="17">
    <source>
        <dbReference type="EMBL" id="KAE9234890.1"/>
    </source>
</evidence>
<evidence type="ECO:0000256" key="5">
    <source>
        <dbReference type="ARBA" id="ARBA00023015"/>
    </source>
</evidence>
<dbReference type="AlphaFoldDB" id="A0A6A3ZGN4"/>
<evidence type="ECO:0000313" key="26">
    <source>
        <dbReference type="Proteomes" id="UP000460718"/>
    </source>
</evidence>
<evidence type="ECO:0000313" key="13">
    <source>
        <dbReference type="EMBL" id="KAE9099863.1"/>
    </source>
</evidence>
<evidence type="ECO:0000256" key="6">
    <source>
        <dbReference type="ARBA" id="ARBA00023163"/>
    </source>
</evidence>
<dbReference type="PANTHER" id="PTHR46179">
    <property type="entry name" value="ZINC FINGER PROTEIN"/>
    <property type="match status" value="1"/>
</dbReference>
<dbReference type="Proteomes" id="UP000476176">
    <property type="component" value="Unassembled WGS sequence"/>
</dbReference>
<dbReference type="EMBL" id="QXGC01000449">
    <property type="protein sequence ID" value="KAE9234890.1"/>
    <property type="molecule type" value="Genomic_DNA"/>
</dbReference>
<gene>
    <name evidence="19" type="ORF">PF001_g9262</name>
    <name evidence="18" type="ORF">PF002_g11256</name>
    <name evidence="17" type="ORF">PF004_g9249</name>
    <name evidence="16" type="ORF">PF005_g8810</name>
    <name evidence="13" type="ORF">PF006_g23037</name>
    <name evidence="14" type="ORF">PF007_g10408</name>
    <name evidence="11" type="ORF">PF009_g10956</name>
    <name evidence="15" type="ORF">PF010_g9689</name>
    <name evidence="12" type="ORF">PF011_g9055</name>
</gene>
<comment type="subcellular location">
    <subcellularLocation>
        <location evidence="1">Nucleus</location>
    </subcellularLocation>
</comment>
<evidence type="ECO:0000256" key="1">
    <source>
        <dbReference type="ARBA" id="ARBA00004123"/>
    </source>
</evidence>
<evidence type="ECO:0000313" key="16">
    <source>
        <dbReference type="EMBL" id="KAE9217042.1"/>
    </source>
</evidence>
<dbReference type="PROSITE" id="PS00028">
    <property type="entry name" value="ZINC_FINGER_C2H2_1"/>
    <property type="match status" value="4"/>
</dbReference>
<dbReference type="SMART" id="SM00355">
    <property type="entry name" value="ZnF_C2H2"/>
    <property type="match status" value="4"/>
</dbReference>